<name>X0S4Z6_9ZZZZ</name>
<dbReference type="EMBL" id="BARS01007904">
    <property type="protein sequence ID" value="GAF70977.1"/>
    <property type="molecule type" value="Genomic_DNA"/>
</dbReference>
<evidence type="ECO:0000313" key="1">
    <source>
        <dbReference type="EMBL" id="GAF70977.1"/>
    </source>
</evidence>
<organism evidence="1">
    <name type="scientific">marine sediment metagenome</name>
    <dbReference type="NCBI Taxonomy" id="412755"/>
    <lineage>
        <taxon>unclassified sequences</taxon>
        <taxon>metagenomes</taxon>
        <taxon>ecological metagenomes</taxon>
    </lineage>
</organism>
<dbReference type="AlphaFoldDB" id="X0S4Z6"/>
<reference evidence="1" key="1">
    <citation type="journal article" date="2014" name="Front. Microbiol.">
        <title>High frequency of phylogenetically diverse reductive dehalogenase-homologous genes in deep subseafloor sedimentary metagenomes.</title>
        <authorList>
            <person name="Kawai M."/>
            <person name="Futagami T."/>
            <person name="Toyoda A."/>
            <person name="Takaki Y."/>
            <person name="Nishi S."/>
            <person name="Hori S."/>
            <person name="Arai W."/>
            <person name="Tsubouchi T."/>
            <person name="Morono Y."/>
            <person name="Uchiyama I."/>
            <person name="Ito T."/>
            <person name="Fujiyama A."/>
            <person name="Inagaki F."/>
            <person name="Takami H."/>
        </authorList>
    </citation>
    <scope>NUCLEOTIDE SEQUENCE</scope>
    <source>
        <strain evidence="1">Expedition CK06-06</strain>
    </source>
</reference>
<protein>
    <submittedName>
        <fullName evidence="1">Uncharacterized protein</fullName>
    </submittedName>
</protein>
<accession>X0S4Z6</accession>
<feature type="non-terminal residue" evidence="1">
    <location>
        <position position="225"/>
    </location>
</feature>
<comment type="caution">
    <text evidence="1">The sequence shown here is derived from an EMBL/GenBank/DDBJ whole genome shotgun (WGS) entry which is preliminary data.</text>
</comment>
<gene>
    <name evidence="1" type="ORF">S01H1_15143</name>
</gene>
<sequence>MSKLDLSISVWKPWHLAAWPNRISIEEQIKMVTLLGARAVAIKGTNREKVFGAKENLLYPGCNHSNDHIEKEAKAKGHEVDLWCWVDCRFPAAQAAVVKEANARWNPRNIDIDHEGGIAKAYSHQNTGAFLRSLGRLHRHDGTPVKVWLQSYRRPDLHSEIAWHKWLSYTGSDGQYLLEGINPQAYYVGTQDSIADYRKMLLAYEKIEAEINRTLTWRVTLPTYR</sequence>
<proteinExistence type="predicted"/>